<gene>
    <name evidence="1" type="ORF">CULFYP111_01230</name>
</gene>
<proteinExistence type="predicted"/>
<reference evidence="1" key="1">
    <citation type="submission" date="2019-11" db="EMBL/GenBank/DDBJ databases">
        <authorList>
            <person name="Feng L."/>
        </authorList>
    </citation>
    <scope>NUCLEOTIDE SEQUENCE</scope>
    <source>
        <strain evidence="1">CUreolyticusLFYP111</strain>
    </source>
</reference>
<name>A0A6N2TB83_9BACT</name>
<sequence length="215" mass="25016">MQELISKLDKNNFVEKFLENYLAPSFGAMSKSEIDILVFHLLEDSFNQLSNYEISNLLKISETKVKNLRVNAYLRYNQNENQILKNIIERLSDSISAKVDIKNNEVKFTLENPVEKRVMIAKIKELGENIDFSFNNEILKLDLLVFFTFLKNISGEDIFLNVLKDNKNKNLKLQEFLGKNETFKEKIIGILNFVKENDTALAFVSETLKILLKRL</sequence>
<dbReference type="EMBL" id="CACRSK010000006">
    <property type="protein sequence ID" value="VYT01291.1"/>
    <property type="molecule type" value="Genomic_DNA"/>
</dbReference>
<dbReference type="AlphaFoldDB" id="A0A6N2TB83"/>
<evidence type="ECO:0000313" key="1">
    <source>
        <dbReference type="EMBL" id="VYT01291.1"/>
    </source>
</evidence>
<organism evidence="1">
    <name type="scientific">Campylobacter ureolyticus</name>
    <dbReference type="NCBI Taxonomy" id="827"/>
    <lineage>
        <taxon>Bacteria</taxon>
        <taxon>Pseudomonadati</taxon>
        <taxon>Campylobacterota</taxon>
        <taxon>Epsilonproteobacteria</taxon>
        <taxon>Campylobacterales</taxon>
        <taxon>Campylobacteraceae</taxon>
        <taxon>Campylobacter</taxon>
    </lineage>
</organism>
<dbReference type="RefSeq" id="WP_156847539.1">
    <property type="nucleotide sequence ID" value="NZ_CACRSK010000006.1"/>
</dbReference>
<accession>A0A6N2TB83</accession>
<protein>
    <submittedName>
        <fullName evidence="1">Uncharacterized protein</fullName>
    </submittedName>
</protein>